<feature type="chain" id="PRO_5016455388" evidence="2">
    <location>
        <begin position="30"/>
        <end position="324"/>
    </location>
</feature>
<feature type="signal peptide" evidence="2">
    <location>
        <begin position="1"/>
        <end position="29"/>
    </location>
</feature>
<evidence type="ECO:0000259" key="3">
    <source>
        <dbReference type="Pfam" id="PF12697"/>
    </source>
</evidence>
<dbReference type="Gene3D" id="3.40.50.1820">
    <property type="entry name" value="alpha/beta hydrolase"/>
    <property type="match status" value="1"/>
</dbReference>
<keyword evidence="1" id="KW-1133">Transmembrane helix</keyword>
<gene>
    <name evidence="4" type="ORF">C5746_03960</name>
</gene>
<dbReference type="InterPro" id="IPR029058">
    <property type="entry name" value="AB_hydrolase_fold"/>
</dbReference>
<dbReference type="PANTHER" id="PTHR37017">
    <property type="entry name" value="AB HYDROLASE-1 DOMAIN-CONTAINING PROTEIN-RELATED"/>
    <property type="match status" value="1"/>
</dbReference>
<evidence type="ECO:0000256" key="2">
    <source>
        <dbReference type="SAM" id="SignalP"/>
    </source>
</evidence>
<sequence length="324" mass="33133">MWIRGRRAQTVAVALTAASLAAAAGPAAADGGADPAGTKPTVVVVHGAFADASGWNGVVERLQRDGYRVMAPANPLRGLAGDSAYIAGVLKSIRGPIVLAGHSYGGAVISNAAAGNPQVKSLVFVSALMPDKGERLSDLSARFAGSELNAALKPVPFPEADGREGVDLYIQPDRFHDVFAADVPSGTTAVMAATQRPINGAAFMETAAAAAWKTIPSWALVATRDKAIAPDLERFEAKRAKSHTVEVDSSHVAMMSHPDVVADLIRQAAGDRTPAKSLMAPTGTSAVVLACIGGFTGVTVLTGAGLVAAARRRRVTKGGPDAAL</sequence>
<feature type="transmembrane region" description="Helical" evidence="1">
    <location>
        <begin position="286"/>
        <end position="309"/>
    </location>
</feature>
<accession>A0A2Z5JQC8</accession>
<protein>
    <submittedName>
        <fullName evidence="4">Alpha/beta hydrolase</fullName>
    </submittedName>
</protein>
<dbReference type="Pfam" id="PF12697">
    <property type="entry name" value="Abhydrolase_6"/>
    <property type="match status" value="1"/>
</dbReference>
<organism evidence="4 5">
    <name type="scientific">Streptomyces atratus</name>
    <dbReference type="NCBI Taxonomy" id="1893"/>
    <lineage>
        <taxon>Bacteria</taxon>
        <taxon>Bacillati</taxon>
        <taxon>Actinomycetota</taxon>
        <taxon>Actinomycetes</taxon>
        <taxon>Kitasatosporales</taxon>
        <taxon>Streptomycetaceae</taxon>
        <taxon>Streptomyces</taxon>
    </lineage>
</organism>
<dbReference type="AlphaFoldDB" id="A0A2Z5JQC8"/>
<dbReference type="InterPro" id="IPR000073">
    <property type="entry name" value="AB_hydrolase_1"/>
</dbReference>
<evidence type="ECO:0000256" key="1">
    <source>
        <dbReference type="SAM" id="Phobius"/>
    </source>
</evidence>
<dbReference type="SUPFAM" id="SSF53474">
    <property type="entry name" value="alpha/beta-Hydrolases"/>
    <property type="match status" value="1"/>
</dbReference>
<dbReference type="KEGG" id="sata:C5746_03960"/>
<evidence type="ECO:0000313" key="4">
    <source>
        <dbReference type="EMBL" id="AXE82583.1"/>
    </source>
</evidence>
<dbReference type="EMBL" id="CP027306">
    <property type="protein sequence ID" value="AXE82583.1"/>
    <property type="molecule type" value="Genomic_DNA"/>
</dbReference>
<keyword evidence="2" id="KW-0732">Signal</keyword>
<name>A0A2Z5JQC8_STRAR</name>
<dbReference type="InterPro" id="IPR052897">
    <property type="entry name" value="Sec-Metab_Biosynth_Hydrolase"/>
</dbReference>
<dbReference type="GO" id="GO:0016787">
    <property type="term" value="F:hydrolase activity"/>
    <property type="evidence" value="ECO:0007669"/>
    <property type="project" value="UniProtKB-KW"/>
</dbReference>
<keyword evidence="4" id="KW-0378">Hydrolase</keyword>
<keyword evidence="1" id="KW-0812">Transmembrane</keyword>
<proteinExistence type="predicted"/>
<dbReference type="Proteomes" id="UP000252698">
    <property type="component" value="Chromosome"/>
</dbReference>
<reference evidence="4 5" key="1">
    <citation type="journal article" date="2018" name="Front. Microbiol.">
        <title>Genome Sequencing of Streptomyces atratus SCSIOZH16 and Activation Production of Nocardamine via Metabolic Engineering.</title>
        <authorList>
            <person name="Li Y."/>
            <person name="Zhang C."/>
            <person name="Liu C."/>
            <person name="Ju J."/>
            <person name="Ma J."/>
        </authorList>
    </citation>
    <scope>NUCLEOTIDE SEQUENCE [LARGE SCALE GENOMIC DNA]</scope>
    <source>
        <strain evidence="4 5">SCSIO_ZH16</strain>
    </source>
</reference>
<feature type="domain" description="AB hydrolase-1" evidence="3">
    <location>
        <begin position="42"/>
        <end position="263"/>
    </location>
</feature>
<keyword evidence="1" id="KW-0472">Membrane</keyword>
<dbReference type="PANTHER" id="PTHR37017:SF11">
    <property type="entry name" value="ESTERASE_LIPASE_THIOESTERASE DOMAIN-CONTAINING PROTEIN"/>
    <property type="match status" value="1"/>
</dbReference>
<evidence type="ECO:0000313" key="5">
    <source>
        <dbReference type="Proteomes" id="UP000252698"/>
    </source>
</evidence>